<dbReference type="SUPFAM" id="SSF53901">
    <property type="entry name" value="Thiolase-like"/>
    <property type="match status" value="1"/>
</dbReference>
<comment type="caution">
    <text evidence="4">The sequence shown here is derived from an EMBL/GenBank/DDBJ whole genome shotgun (WGS) entry which is preliminary data.</text>
</comment>
<dbReference type="GO" id="GO:0008299">
    <property type="term" value="P:isoprenoid biosynthetic process"/>
    <property type="evidence" value="ECO:0007669"/>
    <property type="project" value="UniProtKB-KW"/>
</dbReference>
<reference evidence="4" key="1">
    <citation type="submission" date="2017-11" db="EMBL/GenBank/DDBJ databases">
        <authorList>
            <person name="Kajale S.C."/>
            <person name="Sharma A."/>
        </authorList>
    </citation>
    <scope>NUCLEOTIDE SEQUENCE</scope>
    <source>
        <strain evidence="4">LS1_42</strain>
    </source>
</reference>
<keyword evidence="4" id="KW-0012">Acyltransferase</keyword>
<dbReference type="InterPro" id="IPR016039">
    <property type="entry name" value="Thiolase-like"/>
</dbReference>
<keyword evidence="4" id="KW-0808">Transferase</keyword>
<evidence type="ECO:0000259" key="3">
    <source>
        <dbReference type="Pfam" id="PF22691"/>
    </source>
</evidence>
<dbReference type="InterPro" id="IPR055140">
    <property type="entry name" value="Thiolase_C_2"/>
</dbReference>
<proteinExistence type="predicted"/>
<dbReference type="PIRSF" id="PIRSF000429">
    <property type="entry name" value="Ac-CoA_Ac_transf"/>
    <property type="match status" value="1"/>
</dbReference>
<evidence type="ECO:0000259" key="2">
    <source>
        <dbReference type="Pfam" id="PF00108"/>
    </source>
</evidence>
<sequence>MTDFGVYTKPIAELFADAALPAIDDAGIANDEIDAFYFGNVLGGATTNETHLAPQVASYIGLTPETSVQRYEDACATGSLALKHGVRAVETGDHDVVLVGGAEQCTPKGTGIETSEMTRIFGSGAHKQYEQAPGMTTASVFALHTQRHMHEYGTTEKHLAEVAVKNHYHGSMNSRAQFSEEKTVEEVLDSPIIASPFRLLDCCPFSDGASAVVIVSEDAAESYGVDPIDITGISHQANPVPVADQPNPPSTDMVRRAAQNVYEQADIGPNDVDVAEIHDCFTGAEILALEALGLFEDGQAGPATTEGRTRLDGEMPINPSGGLKAKGHPIGATGTAQIVELTEQLKGESGDRQVEDAKQAIAHNVGGMTATAVVTAMEARA</sequence>
<dbReference type="PANTHER" id="PTHR42870:SF1">
    <property type="entry name" value="NON-SPECIFIC LIPID-TRANSFER PROTEIN-LIKE 2"/>
    <property type="match status" value="1"/>
</dbReference>
<dbReference type="AlphaFoldDB" id="A0A8J8Q1M5"/>
<organism evidence="4 5">
    <name type="scientific">Natronococcus pandeyae</name>
    <dbReference type="NCBI Taxonomy" id="2055836"/>
    <lineage>
        <taxon>Archaea</taxon>
        <taxon>Methanobacteriati</taxon>
        <taxon>Methanobacteriota</taxon>
        <taxon>Stenosarchaea group</taxon>
        <taxon>Halobacteria</taxon>
        <taxon>Halobacteriales</taxon>
        <taxon>Natrialbaceae</taxon>
        <taxon>Natronococcus</taxon>
    </lineage>
</organism>
<dbReference type="GO" id="GO:0016747">
    <property type="term" value="F:acyltransferase activity, transferring groups other than amino-acyl groups"/>
    <property type="evidence" value="ECO:0007669"/>
    <property type="project" value="InterPro"/>
</dbReference>
<name>A0A8J8Q1M5_9EURY</name>
<keyword evidence="1" id="KW-0414">Isoprene biosynthesis</keyword>
<gene>
    <name evidence="4" type="ORF">CV102_16970</name>
</gene>
<dbReference type="OrthoDB" id="167534at2157"/>
<dbReference type="InterPro" id="IPR002155">
    <property type="entry name" value="Thiolase"/>
</dbReference>
<feature type="domain" description="Thiolase N-terminal" evidence="2">
    <location>
        <begin position="9"/>
        <end position="218"/>
    </location>
</feature>
<dbReference type="PANTHER" id="PTHR42870">
    <property type="entry name" value="ACETYL-COA C-ACETYLTRANSFERASE"/>
    <property type="match status" value="1"/>
</dbReference>
<accession>A0A8J8Q1M5</accession>
<dbReference type="CDD" id="cd00829">
    <property type="entry name" value="SCP-x_thiolase"/>
    <property type="match status" value="1"/>
</dbReference>
<dbReference type="EMBL" id="PHNJ01000010">
    <property type="protein sequence ID" value="TYL37317.1"/>
    <property type="molecule type" value="Genomic_DNA"/>
</dbReference>
<evidence type="ECO:0000313" key="5">
    <source>
        <dbReference type="Proteomes" id="UP000766904"/>
    </source>
</evidence>
<evidence type="ECO:0000256" key="1">
    <source>
        <dbReference type="ARBA" id="ARBA00023229"/>
    </source>
</evidence>
<dbReference type="Gene3D" id="3.40.47.10">
    <property type="match status" value="1"/>
</dbReference>
<evidence type="ECO:0000313" key="4">
    <source>
        <dbReference type="EMBL" id="TYL37317.1"/>
    </source>
</evidence>
<keyword evidence="5" id="KW-1185">Reference proteome</keyword>
<dbReference type="Pfam" id="PF22691">
    <property type="entry name" value="Thiolase_C_1"/>
    <property type="match status" value="1"/>
</dbReference>
<dbReference type="InterPro" id="IPR020616">
    <property type="entry name" value="Thiolase_N"/>
</dbReference>
<protein>
    <submittedName>
        <fullName evidence="4">Acetyl-CoA acyltransferase</fullName>
    </submittedName>
</protein>
<feature type="domain" description="Thiolase C-terminal" evidence="3">
    <location>
        <begin position="249"/>
        <end position="375"/>
    </location>
</feature>
<dbReference type="Proteomes" id="UP000766904">
    <property type="component" value="Unassembled WGS sequence"/>
</dbReference>
<dbReference type="Pfam" id="PF00108">
    <property type="entry name" value="Thiolase_N"/>
    <property type="match status" value="1"/>
</dbReference>